<sequence>MTTLSCQDLSKEGLWGLVNNTSISMPTAPSVWLTNQDSMKILDVNLLGVIKVTLSLLSLVRKAFVGKLLSKFLVSGWTWKELSYFGVKVAMIEAGNFKTFVTSPEAISQGLQAAWDQASP</sequence>
<name>A0AB34H520_ESCRO</name>
<reference evidence="2 3" key="1">
    <citation type="submission" date="2022-11" db="EMBL/GenBank/DDBJ databases">
        <title>Whole genome sequence of Eschrichtius robustus ER-17-0199.</title>
        <authorList>
            <person name="Bruniche-Olsen A."/>
            <person name="Black A.N."/>
            <person name="Fields C.J."/>
            <person name="Walden K."/>
            <person name="Dewoody J.A."/>
        </authorList>
    </citation>
    <scope>NUCLEOTIDE SEQUENCE [LARGE SCALE GENOMIC DNA]</scope>
    <source>
        <strain evidence="2">ER-17-0199</strain>
        <tissue evidence="2">Blubber</tissue>
    </source>
</reference>
<dbReference type="AlphaFoldDB" id="A0AB34H520"/>
<accession>A0AB34H520</accession>
<evidence type="ECO:0000313" key="3">
    <source>
        <dbReference type="Proteomes" id="UP001159641"/>
    </source>
</evidence>
<protein>
    <submittedName>
        <fullName evidence="2">Uncharacterized protein</fullName>
    </submittedName>
</protein>
<dbReference type="EMBL" id="JAIQCJ010001959">
    <property type="protein sequence ID" value="KAJ8786766.1"/>
    <property type="molecule type" value="Genomic_DNA"/>
</dbReference>
<comment type="caution">
    <text evidence="2">The sequence shown here is derived from an EMBL/GenBank/DDBJ whole genome shotgun (WGS) entry which is preliminary data.</text>
</comment>
<evidence type="ECO:0000313" key="2">
    <source>
        <dbReference type="EMBL" id="KAJ8786766.1"/>
    </source>
</evidence>
<comment type="similarity">
    <text evidence="1">Belongs to the short-chain dehydrogenases/reductases (SDR) family.</text>
</comment>
<dbReference type="SUPFAM" id="SSF51735">
    <property type="entry name" value="NAD(P)-binding Rossmann-fold domains"/>
    <property type="match status" value="1"/>
</dbReference>
<dbReference type="PANTHER" id="PTHR43313">
    <property type="entry name" value="SHORT-CHAIN DEHYDROGENASE/REDUCTASE FAMILY 9C"/>
    <property type="match status" value="1"/>
</dbReference>
<dbReference type="Proteomes" id="UP001159641">
    <property type="component" value="Unassembled WGS sequence"/>
</dbReference>
<proteinExistence type="inferred from homology"/>
<gene>
    <name evidence="2" type="ORF">J1605_023424</name>
</gene>
<dbReference type="InterPro" id="IPR036291">
    <property type="entry name" value="NAD(P)-bd_dom_sf"/>
</dbReference>
<dbReference type="GO" id="GO:0008202">
    <property type="term" value="P:steroid metabolic process"/>
    <property type="evidence" value="ECO:0007669"/>
    <property type="project" value="TreeGrafter"/>
</dbReference>
<evidence type="ECO:0000256" key="1">
    <source>
        <dbReference type="ARBA" id="ARBA00006484"/>
    </source>
</evidence>
<dbReference type="Gene3D" id="3.40.50.720">
    <property type="entry name" value="NAD(P)-binding Rossmann-like Domain"/>
    <property type="match status" value="1"/>
</dbReference>
<dbReference type="GO" id="GO:0016491">
    <property type="term" value="F:oxidoreductase activity"/>
    <property type="evidence" value="ECO:0007669"/>
    <property type="project" value="TreeGrafter"/>
</dbReference>
<keyword evidence="3" id="KW-1185">Reference proteome</keyword>
<organism evidence="2 3">
    <name type="scientific">Eschrichtius robustus</name>
    <name type="common">California gray whale</name>
    <name type="synonym">Eschrichtius gibbosus</name>
    <dbReference type="NCBI Taxonomy" id="9764"/>
    <lineage>
        <taxon>Eukaryota</taxon>
        <taxon>Metazoa</taxon>
        <taxon>Chordata</taxon>
        <taxon>Craniata</taxon>
        <taxon>Vertebrata</taxon>
        <taxon>Euteleostomi</taxon>
        <taxon>Mammalia</taxon>
        <taxon>Eutheria</taxon>
        <taxon>Laurasiatheria</taxon>
        <taxon>Artiodactyla</taxon>
        <taxon>Whippomorpha</taxon>
        <taxon>Cetacea</taxon>
        <taxon>Mysticeti</taxon>
        <taxon>Eschrichtiidae</taxon>
        <taxon>Eschrichtius</taxon>
    </lineage>
</organism>
<dbReference type="PANTHER" id="PTHR43313:SF11">
    <property type="entry name" value="RETINOL DEHYDROGENASE 16"/>
    <property type="match status" value="1"/>
</dbReference>